<dbReference type="RefSeq" id="WP_002851488.1">
    <property type="nucleotide sequence ID" value="NZ_ADKM02000110.1"/>
</dbReference>
<protein>
    <submittedName>
        <fullName evidence="1">Conserved domain protein</fullName>
    </submittedName>
</protein>
<comment type="caution">
    <text evidence="1">The sequence shown here is derived from an EMBL/GenBank/DDBJ whole genome shotgun (WGS) entry which is preliminary data.</text>
</comment>
<dbReference type="OrthoDB" id="1820462at2"/>
<name>E9SF21_RUMAL</name>
<keyword evidence="2" id="KW-1185">Reference proteome</keyword>
<organism evidence="1 2">
    <name type="scientific">Ruminococcus albus 8</name>
    <dbReference type="NCBI Taxonomy" id="246199"/>
    <lineage>
        <taxon>Bacteria</taxon>
        <taxon>Bacillati</taxon>
        <taxon>Bacillota</taxon>
        <taxon>Clostridia</taxon>
        <taxon>Eubacteriales</taxon>
        <taxon>Oscillospiraceae</taxon>
        <taxon>Ruminococcus</taxon>
    </lineage>
</organism>
<dbReference type="STRING" id="246199.CUS_5677"/>
<gene>
    <name evidence="1" type="ORF">CUS_5677</name>
</gene>
<dbReference type="AlphaFoldDB" id="E9SF21"/>
<dbReference type="Proteomes" id="UP000004259">
    <property type="component" value="Unassembled WGS sequence"/>
</dbReference>
<proteinExistence type="predicted"/>
<dbReference type="Pfam" id="PF15593">
    <property type="entry name" value="Imm42"/>
    <property type="match status" value="1"/>
</dbReference>
<evidence type="ECO:0000313" key="2">
    <source>
        <dbReference type="Proteomes" id="UP000004259"/>
    </source>
</evidence>
<reference evidence="1 2" key="1">
    <citation type="submission" date="2011-02" db="EMBL/GenBank/DDBJ databases">
        <authorList>
            <person name="Nelson K.E."/>
            <person name="Sutton G."/>
            <person name="Torralba M."/>
            <person name="Durkin S."/>
            <person name="Harkins D."/>
            <person name="Montgomery R."/>
            <person name="Ziemer C."/>
            <person name="Klaassens E."/>
            <person name="Ocuiv P."/>
            <person name="Morrison M."/>
        </authorList>
    </citation>
    <scope>NUCLEOTIDE SEQUENCE [LARGE SCALE GENOMIC DNA]</scope>
    <source>
        <strain evidence="1 2">8</strain>
    </source>
</reference>
<dbReference type="EMBL" id="ADKM02000110">
    <property type="protein sequence ID" value="EGC02127.1"/>
    <property type="molecule type" value="Genomic_DNA"/>
</dbReference>
<dbReference type="eggNOG" id="ENOG503368U">
    <property type="taxonomic scope" value="Bacteria"/>
</dbReference>
<sequence>MIIGDPYRFSVIFDRVEEWNEIENVNNGFFALCLDGKIFPKYMINAIIETSLHDVLSVLKAIPEDGDMFCLETEVCFKTIYDRVFPDDYDADDDYRYLLSPYALTDENCFIFILKNRDKVRIMGAELKYDIENSTHIFDDAEISVVELTENDIQQIIDKIEVYTH</sequence>
<dbReference type="InterPro" id="IPR028958">
    <property type="entry name" value="Imm42"/>
</dbReference>
<accession>E9SF21</accession>
<evidence type="ECO:0000313" key="1">
    <source>
        <dbReference type="EMBL" id="EGC02127.1"/>
    </source>
</evidence>